<dbReference type="Pfam" id="PF00534">
    <property type="entry name" value="Glycos_transf_1"/>
    <property type="match status" value="1"/>
</dbReference>
<keyword evidence="2 6" id="KW-0808">Transferase</keyword>
<dbReference type="GO" id="GO:0016757">
    <property type="term" value="F:glycosyltransferase activity"/>
    <property type="evidence" value="ECO:0007669"/>
    <property type="project" value="UniProtKB-KW"/>
</dbReference>
<name>A0ABW1J7Y4_9PSEU</name>
<dbReference type="PANTHER" id="PTHR45947">
    <property type="entry name" value="SULFOQUINOVOSYL TRANSFERASE SQD2"/>
    <property type="match status" value="1"/>
</dbReference>
<feature type="domain" description="Glycosyltransferase subfamily 4-like N-terminal" evidence="5">
    <location>
        <begin position="17"/>
        <end position="174"/>
    </location>
</feature>
<dbReference type="EMBL" id="JBHSQW010000044">
    <property type="protein sequence ID" value="MFC5996886.1"/>
    <property type="molecule type" value="Genomic_DNA"/>
</dbReference>
<dbReference type="InterPro" id="IPR050194">
    <property type="entry name" value="Glycosyltransferase_grp1"/>
</dbReference>
<dbReference type="RefSeq" id="WP_379587746.1">
    <property type="nucleotide sequence ID" value="NZ_JBHSQW010000044.1"/>
</dbReference>
<dbReference type="PANTHER" id="PTHR45947:SF3">
    <property type="entry name" value="SULFOQUINOVOSYL TRANSFERASE SQD2"/>
    <property type="match status" value="1"/>
</dbReference>
<dbReference type="Proteomes" id="UP001596302">
    <property type="component" value="Unassembled WGS sequence"/>
</dbReference>
<reference evidence="7" key="1">
    <citation type="journal article" date="2019" name="Int. J. Syst. Evol. Microbiol.">
        <title>The Global Catalogue of Microorganisms (GCM) 10K type strain sequencing project: providing services to taxonomists for standard genome sequencing and annotation.</title>
        <authorList>
            <consortium name="The Broad Institute Genomics Platform"/>
            <consortium name="The Broad Institute Genome Sequencing Center for Infectious Disease"/>
            <person name="Wu L."/>
            <person name="Ma J."/>
        </authorList>
    </citation>
    <scope>NUCLEOTIDE SEQUENCE [LARGE SCALE GENOMIC DNA]</scope>
    <source>
        <strain evidence="7">CCM 8391</strain>
    </source>
</reference>
<feature type="domain" description="Glycosyl transferase family 1" evidence="4">
    <location>
        <begin position="198"/>
        <end position="353"/>
    </location>
</feature>
<organism evidence="6 7">
    <name type="scientific">Pseudonocardia hispaniensis</name>
    <dbReference type="NCBI Taxonomy" id="904933"/>
    <lineage>
        <taxon>Bacteria</taxon>
        <taxon>Bacillati</taxon>
        <taxon>Actinomycetota</taxon>
        <taxon>Actinomycetes</taxon>
        <taxon>Pseudonocardiales</taxon>
        <taxon>Pseudonocardiaceae</taxon>
        <taxon>Pseudonocardia</taxon>
    </lineage>
</organism>
<gene>
    <name evidence="6" type="ORF">ACFQE5_21995</name>
</gene>
<dbReference type="Pfam" id="PF13439">
    <property type="entry name" value="Glyco_transf_4"/>
    <property type="match status" value="1"/>
</dbReference>
<keyword evidence="7" id="KW-1185">Reference proteome</keyword>
<dbReference type="SUPFAM" id="SSF53756">
    <property type="entry name" value="UDP-Glycosyltransferase/glycogen phosphorylase"/>
    <property type="match status" value="1"/>
</dbReference>
<protein>
    <submittedName>
        <fullName evidence="6">Glycosyltransferase</fullName>
        <ecNumber evidence="6">2.4.-.-</ecNumber>
    </submittedName>
</protein>
<sequence length="418" mass="43766">MSSRLRVATIVTRLEAGAGEVALRGALALDPARYAVSIVAGSGSRLLGEAASAGLEVLLEPALRSPISPADDVAALRNLTRLLRARRDDVVHTHSAKAGALGRIAAHRSGVGRIVHTFHGLPYHEFQSAARRRTYIAIERRLGRITDVALCVGTGVAVEVVRRGLAAPERVRTIGVASGGLPTPCVPRTRARARGLLGLPADVAVVGAVGRLAYQKAPEDFVAAMVALRRPEVVGVWVGGGPLAERMRTLAGRALPQARVVLAGERADVREVLPAFDVFALPSRYEGLPVAIVEAMTCGIPVVATAVNAVSDVVVPGRTGLLVPPHRPRLLAAAVAHLLDHPDEAARMAESAKASLGDRFADRTLGDALTAAYVGTTARIDGRAAPDGPARAAERRTRPPVAVGETDARPLPFPELEP</sequence>
<evidence type="ECO:0000256" key="2">
    <source>
        <dbReference type="ARBA" id="ARBA00022679"/>
    </source>
</evidence>
<keyword evidence="1 6" id="KW-0328">Glycosyltransferase</keyword>
<evidence type="ECO:0000256" key="3">
    <source>
        <dbReference type="SAM" id="MobiDB-lite"/>
    </source>
</evidence>
<dbReference type="Gene3D" id="3.40.50.2000">
    <property type="entry name" value="Glycogen Phosphorylase B"/>
    <property type="match status" value="2"/>
</dbReference>
<proteinExistence type="predicted"/>
<comment type="caution">
    <text evidence="6">The sequence shown here is derived from an EMBL/GenBank/DDBJ whole genome shotgun (WGS) entry which is preliminary data.</text>
</comment>
<dbReference type="InterPro" id="IPR028098">
    <property type="entry name" value="Glyco_trans_4-like_N"/>
</dbReference>
<evidence type="ECO:0000313" key="7">
    <source>
        <dbReference type="Proteomes" id="UP001596302"/>
    </source>
</evidence>
<evidence type="ECO:0000313" key="6">
    <source>
        <dbReference type="EMBL" id="MFC5996886.1"/>
    </source>
</evidence>
<dbReference type="EC" id="2.4.-.-" evidence="6"/>
<evidence type="ECO:0000259" key="5">
    <source>
        <dbReference type="Pfam" id="PF13439"/>
    </source>
</evidence>
<accession>A0ABW1J7Y4</accession>
<evidence type="ECO:0000256" key="1">
    <source>
        <dbReference type="ARBA" id="ARBA00022676"/>
    </source>
</evidence>
<dbReference type="InterPro" id="IPR001296">
    <property type="entry name" value="Glyco_trans_1"/>
</dbReference>
<evidence type="ECO:0000259" key="4">
    <source>
        <dbReference type="Pfam" id="PF00534"/>
    </source>
</evidence>
<feature type="region of interest" description="Disordered" evidence="3">
    <location>
        <begin position="381"/>
        <end position="418"/>
    </location>
</feature>